<keyword evidence="1" id="KW-0472">Membrane</keyword>
<accession>A0A382Y9F1</accession>
<feature type="non-terminal residue" evidence="2">
    <location>
        <position position="54"/>
    </location>
</feature>
<gene>
    <name evidence="2" type="ORF">METZ01_LOCUS432821</name>
</gene>
<evidence type="ECO:0000256" key="1">
    <source>
        <dbReference type="SAM" id="Phobius"/>
    </source>
</evidence>
<reference evidence="2" key="1">
    <citation type="submission" date="2018-05" db="EMBL/GenBank/DDBJ databases">
        <authorList>
            <person name="Lanie J.A."/>
            <person name="Ng W.-L."/>
            <person name="Kazmierczak K.M."/>
            <person name="Andrzejewski T.M."/>
            <person name="Davidsen T.M."/>
            <person name="Wayne K.J."/>
            <person name="Tettelin H."/>
            <person name="Glass J.I."/>
            <person name="Rusch D."/>
            <person name="Podicherti R."/>
            <person name="Tsui H.-C.T."/>
            <person name="Winkler M.E."/>
        </authorList>
    </citation>
    <scope>NUCLEOTIDE SEQUENCE</scope>
</reference>
<sequence length="54" mass="5985">VAVPLISELSQKAGEEPLISIIHAIECLSIWIGRSFGWCILILTLSVAYEVFVR</sequence>
<proteinExistence type="predicted"/>
<protein>
    <submittedName>
        <fullName evidence="2">Uncharacterized protein</fullName>
    </submittedName>
</protein>
<feature type="non-terminal residue" evidence="2">
    <location>
        <position position="1"/>
    </location>
</feature>
<evidence type="ECO:0000313" key="2">
    <source>
        <dbReference type="EMBL" id="SVD79967.1"/>
    </source>
</evidence>
<keyword evidence="1" id="KW-1133">Transmembrane helix</keyword>
<keyword evidence="1" id="KW-0812">Transmembrane</keyword>
<name>A0A382Y9F1_9ZZZZ</name>
<feature type="transmembrane region" description="Helical" evidence="1">
    <location>
        <begin position="35"/>
        <end position="53"/>
    </location>
</feature>
<dbReference type="EMBL" id="UINC01174045">
    <property type="protein sequence ID" value="SVD79967.1"/>
    <property type="molecule type" value="Genomic_DNA"/>
</dbReference>
<organism evidence="2">
    <name type="scientific">marine metagenome</name>
    <dbReference type="NCBI Taxonomy" id="408172"/>
    <lineage>
        <taxon>unclassified sequences</taxon>
        <taxon>metagenomes</taxon>
        <taxon>ecological metagenomes</taxon>
    </lineage>
</organism>
<dbReference type="AlphaFoldDB" id="A0A382Y9F1"/>